<dbReference type="RefSeq" id="WP_152592633.1">
    <property type="nucleotide sequence ID" value="NZ_CP045228.1"/>
</dbReference>
<evidence type="ECO:0000313" key="3">
    <source>
        <dbReference type="EMBL" id="QFS52417.1"/>
    </source>
</evidence>
<name>A0A5P8WHR5_9NOSO</name>
<organism evidence="3 4">
    <name type="scientific">Nostoc sphaeroides CCNUC1</name>
    <dbReference type="NCBI Taxonomy" id="2653204"/>
    <lineage>
        <taxon>Bacteria</taxon>
        <taxon>Bacillati</taxon>
        <taxon>Cyanobacteriota</taxon>
        <taxon>Cyanophyceae</taxon>
        <taxon>Nostocales</taxon>
        <taxon>Nostocaceae</taxon>
        <taxon>Nostoc</taxon>
    </lineage>
</organism>
<keyword evidence="1" id="KW-0378">Hydrolase</keyword>
<evidence type="ECO:0000256" key="2">
    <source>
        <dbReference type="SAM" id="SignalP"/>
    </source>
</evidence>
<dbReference type="PANTHER" id="PTHR45648:SF22">
    <property type="entry name" value="GDSL LIPASE_ACYLHYDROLASE FAMILY PROTEIN (AFU_ORTHOLOGUE AFUA_4G14700)"/>
    <property type="match status" value="1"/>
</dbReference>
<dbReference type="Gene3D" id="3.40.50.1110">
    <property type="entry name" value="SGNH hydrolase"/>
    <property type="match status" value="1"/>
</dbReference>
<evidence type="ECO:0000313" key="4">
    <source>
        <dbReference type="Proteomes" id="UP000326678"/>
    </source>
</evidence>
<keyword evidence="4" id="KW-1185">Reference proteome</keyword>
<dbReference type="Pfam" id="PF00657">
    <property type="entry name" value="Lipase_GDSL"/>
    <property type="match status" value="1"/>
</dbReference>
<dbReference type="KEGG" id="nsh:GXM_09911"/>
<dbReference type="CDD" id="cd01846">
    <property type="entry name" value="fatty_acyltransferase_like"/>
    <property type="match status" value="1"/>
</dbReference>
<dbReference type="Proteomes" id="UP000326678">
    <property type="component" value="Chromosome pGXM01"/>
</dbReference>
<feature type="signal peptide" evidence="2">
    <location>
        <begin position="1"/>
        <end position="30"/>
    </location>
</feature>
<feature type="chain" id="PRO_5024862785" evidence="2">
    <location>
        <begin position="31"/>
        <end position="349"/>
    </location>
</feature>
<reference evidence="3 4" key="1">
    <citation type="submission" date="2019-10" db="EMBL/GenBank/DDBJ databases">
        <title>Genomic and transcriptomic insights into the perfect genentic adaptation of a filamentous nitrogen-fixing cyanobacterium to rice fields.</title>
        <authorList>
            <person name="Chen Z."/>
        </authorList>
    </citation>
    <scope>NUCLEOTIDE SEQUENCE [LARGE SCALE GENOMIC DNA]</scope>
    <source>
        <strain evidence="3">CCNUC1</strain>
    </source>
</reference>
<dbReference type="PANTHER" id="PTHR45648">
    <property type="entry name" value="GDSL LIPASE/ACYLHYDROLASE FAMILY PROTEIN (AFU_ORTHOLOGUE AFUA_4G14700)"/>
    <property type="match status" value="1"/>
</dbReference>
<keyword evidence="2" id="KW-0732">Signal</keyword>
<dbReference type="SUPFAM" id="SSF52266">
    <property type="entry name" value="SGNH hydrolase"/>
    <property type="match status" value="1"/>
</dbReference>
<evidence type="ECO:0000256" key="1">
    <source>
        <dbReference type="ARBA" id="ARBA00022801"/>
    </source>
</evidence>
<protein>
    <submittedName>
        <fullName evidence="3">ChoE, cholinesterase</fullName>
    </submittedName>
</protein>
<sequence>MLRNIPLKIFTTTAVSSAAFLCVSVNNAYAASFNSISRIYAFGDSYSDNGAALLLTTAAVNSGVPGAFIFPRVDVYDSDGRWTNNPGLTSVEVLAKQENLQLTDYAVGGAKSGNGNLSTWLDKYQDTGFLGQIEEYKAEVNRVADSKGLYFIFISTNDLLERFFNNQTGSVDALADAAVNNIAFGISKLAALGAEQFFVVNSTDLAVLPLFEQYSQEAAKFRDGINKSLPGQLDTLNKELGVEVALYDHVAISNKIRSTPSAFGFTNINDACELLYTTGGLEPGCSTPDNYYYFDEIHPTRRVHQIIGEDMSNFLETQKIKTVPEPSSFLASISCMITISLLRRKVHSS</sequence>
<dbReference type="GO" id="GO:0016788">
    <property type="term" value="F:hydrolase activity, acting on ester bonds"/>
    <property type="evidence" value="ECO:0007669"/>
    <property type="project" value="InterPro"/>
</dbReference>
<dbReference type="InterPro" id="IPR036514">
    <property type="entry name" value="SGNH_hydro_sf"/>
</dbReference>
<dbReference type="InterPro" id="IPR001087">
    <property type="entry name" value="GDSL"/>
</dbReference>
<proteinExistence type="predicted"/>
<dbReference type="EMBL" id="CP045228">
    <property type="protein sequence ID" value="QFS52417.1"/>
    <property type="molecule type" value="Genomic_DNA"/>
</dbReference>
<dbReference type="InterPro" id="IPR051058">
    <property type="entry name" value="GDSL_Est/Lipase"/>
</dbReference>
<accession>A0A5P8WHR5</accession>
<gene>
    <name evidence="3" type="ORF">GXM_09911</name>
</gene>
<dbReference type="AlphaFoldDB" id="A0A5P8WHR5"/>